<protein>
    <submittedName>
        <fullName evidence="1">Uncharacterized protein</fullName>
    </submittedName>
</protein>
<sequence length="60" mass="7054">LYMAALVKLTLSIRNTSDPIFCHGAIFESILLEYSSNLRQFDYTITYRIDNYTLVKDFVR</sequence>
<dbReference type="Proteomes" id="UP000663823">
    <property type="component" value="Unassembled WGS sequence"/>
</dbReference>
<accession>A0A819Z672</accession>
<dbReference type="AlphaFoldDB" id="A0A819Z672"/>
<evidence type="ECO:0000313" key="2">
    <source>
        <dbReference type="Proteomes" id="UP000663823"/>
    </source>
</evidence>
<organism evidence="1 2">
    <name type="scientific">Rotaria sordida</name>
    <dbReference type="NCBI Taxonomy" id="392033"/>
    <lineage>
        <taxon>Eukaryota</taxon>
        <taxon>Metazoa</taxon>
        <taxon>Spiralia</taxon>
        <taxon>Gnathifera</taxon>
        <taxon>Rotifera</taxon>
        <taxon>Eurotatoria</taxon>
        <taxon>Bdelloidea</taxon>
        <taxon>Philodinida</taxon>
        <taxon>Philodinidae</taxon>
        <taxon>Rotaria</taxon>
    </lineage>
</organism>
<name>A0A819Z672_9BILA</name>
<dbReference type="EMBL" id="CAJOAX010017287">
    <property type="protein sequence ID" value="CAF4171947.1"/>
    <property type="molecule type" value="Genomic_DNA"/>
</dbReference>
<gene>
    <name evidence="1" type="ORF">OTI717_LOCUS37245</name>
</gene>
<comment type="caution">
    <text evidence="1">The sequence shown here is derived from an EMBL/GenBank/DDBJ whole genome shotgun (WGS) entry which is preliminary data.</text>
</comment>
<evidence type="ECO:0000313" key="1">
    <source>
        <dbReference type="EMBL" id="CAF4171947.1"/>
    </source>
</evidence>
<proteinExistence type="predicted"/>
<reference evidence="1" key="1">
    <citation type="submission" date="2021-02" db="EMBL/GenBank/DDBJ databases">
        <authorList>
            <person name="Nowell W R."/>
        </authorList>
    </citation>
    <scope>NUCLEOTIDE SEQUENCE</scope>
</reference>
<feature type="non-terminal residue" evidence="1">
    <location>
        <position position="1"/>
    </location>
</feature>